<name>A0A918H0R0_9ACTN</name>
<dbReference type="AlphaFoldDB" id="A0A918H0R0"/>
<dbReference type="PROSITE" id="PS00715">
    <property type="entry name" value="SIGMA70_1"/>
    <property type="match status" value="1"/>
</dbReference>
<dbReference type="CDD" id="cd06171">
    <property type="entry name" value="Sigma70_r4"/>
    <property type="match status" value="1"/>
</dbReference>
<evidence type="ECO:0000256" key="4">
    <source>
        <dbReference type="ARBA" id="ARBA00023125"/>
    </source>
</evidence>
<evidence type="ECO:0000259" key="7">
    <source>
        <dbReference type="PROSITE" id="PS00715"/>
    </source>
</evidence>
<dbReference type="Pfam" id="PF04539">
    <property type="entry name" value="Sigma70_r3"/>
    <property type="match status" value="1"/>
</dbReference>
<sequence>MPTTATAQHHSADQIRDYLRQIGRIPLLTADQEVALGERIQAGLRAEQQIADTATPTPELERLSRDGRRAKDQMMEANLRLVVSIAKRYTGRGMLFLDLVQEGNLGLLRAIEKFDPAKGFKLSTYATWWIKQAIGRALADQSRTIRVPVHMTEEINRLTRVRRDLTTTLDRDPTPEELATALDIPVARVLQIQGYDRTPVSLHTPLGDDGGELGDVIEDRAAPTAEDIVGADLLAAQLRTLLASFTEREAGVITLRYGLDGDDPRTLDEIGKVYGVTRERIRQIEAKTMSKLRHPSRLRALSGYLS</sequence>
<gene>
    <name evidence="9" type="ORF">GCM10014713_15870</name>
</gene>
<dbReference type="InterPro" id="IPR014284">
    <property type="entry name" value="RNA_pol_sigma-70_dom"/>
</dbReference>
<feature type="domain" description="RNA polymerase sigma-70" evidence="7">
    <location>
        <begin position="98"/>
        <end position="111"/>
    </location>
</feature>
<evidence type="ECO:0000256" key="1">
    <source>
        <dbReference type="ARBA" id="ARBA00007788"/>
    </source>
</evidence>
<dbReference type="InterPro" id="IPR013325">
    <property type="entry name" value="RNA_pol_sigma_r2"/>
</dbReference>
<dbReference type="Proteomes" id="UP000619486">
    <property type="component" value="Unassembled WGS sequence"/>
</dbReference>
<dbReference type="SUPFAM" id="SSF88659">
    <property type="entry name" value="Sigma3 and sigma4 domains of RNA polymerase sigma factors"/>
    <property type="match status" value="2"/>
</dbReference>
<evidence type="ECO:0000313" key="9">
    <source>
        <dbReference type="EMBL" id="GGT23739.1"/>
    </source>
</evidence>
<dbReference type="GO" id="GO:0003677">
    <property type="term" value="F:DNA binding"/>
    <property type="evidence" value="ECO:0007669"/>
    <property type="project" value="UniProtKB-KW"/>
</dbReference>
<reference evidence="9" key="2">
    <citation type="submission" date="2020-09" db="EMBL/GenBank/DDBJ databases">
        <authorList>
            <person name="Sun Q."/>
            <person name="Ohkuma M."/>
        </authorList>
    </citation>
    <scope>NUCLEOTIDE SEQUENCE</scope>
    <source>
        <strain evidence="9">JCM 3172</strain>
    </source>
</reference>
<dbReference type="InterPro" id="IPR050239">
    <property type="entry name" value="Sigma-70_RNA_pol_init_factors"/>
</dbReference>
<dbReference type="SUPFAM" id="SSF88946">
    <property type="entry name" value="Sigma2 domain of RNA polymerase sigma factors"/>
    <property type="match status" value="1"/>
</dbReference>
<dbReference type="PROSITE" id="PS00716">
    <property type="entry name" value="SIGMA70_2"/>
    <property type="match status" value="1"/>
</dbReference>
<comment type="caution">
    <text evidence="9">The sequence shown here is derived from an EMBL/GenBank/DDBJ whole genome shotgun (WGS) entry which is preliminary data.</text>
</comment>
<organism evidence="9 10">
    <name type="scientific">Streptomyces purpureus</name>
    <dbReference type="NCBI Taxonomy" id="1951"/>
    <lineage>
        <taxon>Bacteria</taxon>
        <taxon>Bacillati</taxon>
        <taxon>Actinomycetota</taxon>
        <taxon>Actinomycetes</taxon>
        <taxon>Kitasatosporales</taxon>
        <taxon>Streptomycetaceae</taxon>
        <taxon>Streptomyces</taxon>
    </lineage>
</organism>
<dbReference type="EMBL" id="BMQQ01000004">
    <property type="protein sequence ID" value="GGT23739.1"/>
    <property type="molecule type" value="Genomic_DNA"/>
</dbReference>
<keyword evidence="2 6" id="KW-0805">Transcription regulation</keyword>
<dbReference type="PRINTS" id="PR00046">
    <property type="entry name" value="SIGMA70FCT"/>
</dbReference>
<dbReference type="Gene3D" id="1.10.601.10">
    <property type="entry name" value="RNA Polymerase Primary Sigma Factor"/>
    <property type="match status" value="1"/>
</dbReference>
<keyword evidence="10" id="KW-1185">Reference proteome</keyword>
<comment type="function">
    <text evidence="6">Sigma factors are initiation factors that promote the attachment of RNA polymerase to specific initiation sites and are then released.</text>
</comment>
<dbReference type="Pfam" id="PF04542">
    <property type="entry name" value="Sigma70_r2"/>
    <property type="match status" value="1"/>
</dbReference>
<dbReference type="InterPro" id="IPR013324">
    <property type="entry name" value="RNA_pol_sigma_r3/r4-like"/>
</dbReference>
<evidence type="ECO:0000256" key="3">
    <source>
        <dbReference type="ARBA" id="ARBA00023082"/>
    </source>
</evidence>
<keyword evidence="3 6" id="KW-0731">Sigma factor</keyword>
<dbReference type="FunFam" id="1.10.601.10:FF:000001">
    <property type="entry name" value="RNA polymerase sigma factor SigA"/>
    <property type="match status" value="1"/>
</dbReference>
<dbReference type="PANTHER" id="PTHR30603:SF59">
    <property type="entry name" value="RNA POLYMERASE PRINCIPAL SIGMA FACTOR HRDA"/>
    <property type="match status" value="1"/>
</dbReference>
<dbReference type="PANTHER" id="PTHR30603">
    <property type="entry name" value="RNA POLYMERASE SIGMA FACTOR RPO"/>
    <property type="match status" value="1"/>
</dbReference>
<protein>
    <recommendedName>
        <fullName evidence="6">RNA polymerase sigma factor</fullName>
    </recommendedName>
</protein>
<dbReference type="InterPro" id="IPR007624">
    <property type="entry name" value="RNA_pol_sigma70_r3"/>
</dbReference>
<evidence type="ECO:0000256" key="5">
    <source>
        <dbReference type="ARBA" id="ARBA00023163"/>
    </source>
</evidence>
<evidence type="ECO:0000256" key="6">
    <source>
        <dbReference type="RuleBase" id="RU362124"/>
    </source>
</evidence>
<dbReference type="Pfam" id="PF00140">
    <property type="entry name" value="Sigma70_r1_2"/>
    <property type="match status" value="1"/>
</dbReference>
<dbReference type="Gene3D" id="1.10.10.10">
    <property type="entry name" value="Winged helix-like DNA-binding domain superfamily/Winged helix DNA-binding domain"/>
    <property type="match status" value="2"/>
</dbReference>
<evidence type="ECO:0000313" key="10">
    <source>
        <dbReference type="Proteomes" id="UP000619486"/>
    </source>
</evidence>
<keyword evidence="4 6" id="KW-0238">DNA-binding</keyword>
<feature type="domain" description="RNA polymerase sigma-70" evidence="8">
    <location>
        <begin position="266"/>
        <end position="292"/>
    </location>
</feature>
<reference evidence="9" key="1">
    <citation type="journal article" date="2014" name="Int. J. Syst. Evol. Microbiol.">
        <title>Complete genome sequence of Corynebacterium casei LMG S-19264T (=DSM 44701T), isolated from a smear-ripened cheese.</title>
        <authorList>
            <consortium name="US DOE Joint Genome Institute (JGI-PGF)"/>
            <person name="Walter F."/>
            <person name="Albersmeier A."/>
            <person name="Kalinowski J."/>
            <person name="Ruckert C."/>
        </authorList>
    </citation>
    <scope>NUCLEOTIDE SEQUENCE</scope>
    <source>
        <strain evidence="9">JCM 3172</strain>
    </source>
</reference>
<dbReference type="InterPro" id="IPR036388">
    <property type="entry name" value="WH-like_DNA-bd_sf"/>
</dbReference>
<comment type="similarity">
    <text evidence="1 6">Belongs to the sigma-70 factor family.</text>
</comment>
<dbReference type="Pfam" id="PF04545">
    <property type="entry name" value="Sigma70_r4"/>
    <property type="match status" value="1"/>
</dbReference>
<dbReference type="GO" id="GO:0006352">
    <property type="term" value="P:DNA-templated transcription initiation"/>
    <property type="evidence" value="ECO:0007669"/>
    <property type="project" value="InterPro"/>
</dbReference>
<dbReference type="InterPro" id="IPR007627">
    <property type="entry name" value="RNA_pol_sigma70_r2"/>
</dbReference>
<dbReference type="GO" id="GO:0016987">
    <property type="term" value="F:sigma factor activity"/>
    <property type="evidence" value="ECO:0007669"/>
    <property type="project" value="UniProtKB-KW"/>
</dbReference>
<proteinExistence type="inferred from homology"/>
<dbReference type="InterPro" id="IPR007630">
    <property type="entry name" value="RNA_pol_sigma70_r4"/>
</dbReference>
<evidence type="ECO:0000259" key="8">
    <source>
        <dbReference type="PROSITE" id="PS00716"/>
    </source>
</evidence>
<dbReference type="InterPro" id="IPR000943">
    <property type="entry name" value="RNA_pol_sigma70"/>
</dbReference>
<dbReference type="NCBIfam" id="TIGR02937">
    <property type="entry name" value="sigma70-ECF"/>
    <property type="match status" value="1"/>
</dbReference>
<evidence type="ECO:0000256" key="2">
    <source>
        <dbReference type="ARBA" id="ARBA00023015"/>
    </source>
</evidence>
<accession>A0A918H0R0</accession>
<dbReference type="InterPro" id="IPR009042">
    <property type="entry name" value="RNA_pol_sigma70_r1_2"/>
</dbReference>
<keyword evidence="5 6" id="KW-0804">Transcription</keyword>